<feature type="domain" description="G-protein coupled receptors family 1 profile" evidence="13">
    <location>
        <begin position="48"/>
        <end position="304"/>
    </location>
</feature>
<dbReference type="FunFam" id="1.20.1070.10:FF:000030">
    <property type="entry name" value="trace amine-associated receptor 1"/>
    <property type="match status" value="1"/>
</dbReference>
<dbReference type="InterPro" id="IPR017452">
    <property type="entry name" value="GPCR_Rhodpsn_7TM"/>
</dbReference>
<protein>
    <submittedName>
        <fullName evidence="14">Trace amine associated receptor 14j</fullName>
    </submittedName>
</protein>
<dbReference type="Pfam" id="PF00001">
    <property type="entry name" value="7tm_1"/>
    <property type="match status" value="1"/>
</dbReference>
<evidence type="ECO:0000313" key="15">
    <source>
        <dbReference type="Proteomes" id="UP001501920"/>
    </source>
</evidence>
<dbReference type="GeneTree" id="ENSGT01050000244823"/>
<reference evidence="14 15" key="1">
    <citation type="submission" date="2020-10" db="EMBL/GenBank/DDBJ databases">
        <title>Pygocentrus nattereri (red-bellied piranha) genome, fPygNat1, primary haplotype.</title>
        <authorList>
            <person name="Myers G."/>
            <person name="Meyer A."/>
            <person name="Karagic N."/>
            <person name="Pippel M."/>
            <person name="Winkler S."/>
            <person name="Tracey A."/>
            <person name="Wood J."/>
            <person name="Formenti G."/>
            <person name="Howe K."/>
            <person name="Fedrigo O."/>
            <person name="Jarvis E.D."/>
        </authorList>
    </citation>
    <scope>NUCLEOTIDE SEQUENCE [LARGE SCALE GENOMIC DNA]</scope>
</reference>
<evidence type="ECO:0000256" key="9">
    <source>
        <dbReference type="ARBA" id="ARBA00023180"/>
    </source>
</evidence>
<feature type="transmembrane region" description="Helical" evidence="12">
    <location>
        <begin position="196"/>
        <end position="218"/>
    </location>
</feature>
<feature type="transmembrane region" description="Helical" evidence="12">
    <location>
        <begin position="32"/>
        <end position="57"/>
    </location>
</feature>
<keyword evidence="3 11" id="KW-0812">Transmembrane</keyword>
<evidence type="ECO:0000256" key="8">
    <source>
        <dbReference type="ARBA" id="ARBA00023170"/>
    </source>
</evidence>
<evidence type="ECO:0000256" key="6">
    <source>
        <dbReference type="ARBA" id="ARBA00023136"/>
    </source>
</evidence>
<sequence length="338" mass="37893">MVGVKVEEALSETDHCLQFSCPERSVSTAVYVLLYVCAAAVVLLTVCGNLLIIISVCHFKQLHTPTNMLVLSLAVSDFLVGLFVMPFHFMWLIESCWMFGHVFCVLFNFVSFQLTSVSVGNIALIALDRYVALSHPFLYSKDVTSTVIHAVILLTWLFSLLYNFAMFYVGGNFTDLVLCPGECLYYLGETNSLVDLLFVVIVPCTLMVVLYVQVFVIARRHANAIRELNHNVKSISKMSSDSMRSERKAAKVLGVLVIVFLVCLVPYYVCSLMSDAVSADSSYLVVNNILILFYLNSSINPVIYALFYSWFQRCMKMILTCKILHTDCSFVNVLGINS</sequence>
<dbReference type="GO" id="GO:0005886">
    <property type="term" value="C:plasma membrane"/>
    <property type="evidence" value="ECO:0007669"/>
    <property type="project" value="UniProtKB-SubCell"/>
</dbReference>
<keyword evidence="15" id="KW-1185">Reference proteome</keyword>
<dbReference type="PANTHER" id="PTHR24249">
    <property type="entry name" value="HISTAMINE RECEPTOR-RELATED G-PROTEIN COUPLED RECEPTOR"/>
    <property type="match status" value="1"/>
</dbReference>
<evidence type="ECO:0000256" key="4">
    <source>
        <dbReference type="ARBA" id="ARBA00022989"/>
    </source>
</evidence>
<evidence type="ECO:0000256" key="11">
    <source>
        <dbReference type="RuleBase" id="RU000688"/>
    </source>
</evidence>
<evidence type="ECO:0000259" key="13">
    <source>
        <dbReference type="PROSITE" id="PS50262"/>
    </source>
</evidence>
<dbReference type="Proteomes" id="UP001501920">
    <property type="component" value="Chromosome 4"/>
</dbReference>
<proteinExistence type="inferred from homology"/>
<reference evidence="14" key="2">
    <citation type="submission" date="2025-08" db="UniProtKB">
        <authorList>
            <consortium name="Ensembl"/>
        </authorList>
    </citation>
    <scope>IDENTIFICATION</scope>
</reference>
<comment type="subcellular location">
    <subcellularLocation>
        <location evidence="1">Cell membrane</location>
        <topology evidence="1">Multi-pass membrane protein</topology>
    </subcellularLocation>
</comment>
<evidence type="ECO:0000256" key="7">
    <source>
        <dbReference type="ARBA" id="ARBA00023157"/>
    </source>
</evidence>
<dbReference type="GO" id="GO:0001594">
    <property type="term" value="F:trace-amine receptor activity"/>
    <property type="evidence" value="ECO:0007669"/>
    <property type="project" value="TreeGrafter"/>
</dbReference>
<accession>A0A3B4EBX1</accession>
<evidence type="ECO:0000313" key="14">
    <source>
        <dbReference type="Ensembl" id="ENSPNAP00000033335.2"/>
    </source>
</evidence>
<keyword evidence="7" id="KW-1015">Disulfide bond</keyword>
<dbReference type="PROSITE" id="PS00237">
    <property type="entry name" value="G_PROTEIN_RECEP_F1_1"/>
    <property type="match status" value="1"/>
</dbReference>
<dbReference type="OMA" id="LYNFAMF"/>
<dbReference type="PANTHER" id="PTHR24249:SF381">
    <property type="entry name" value="TRACE AMINE ASSOCIATED RECEPTOR 19P-RELATED"/>
    <property type="match status" value="1"/>
</dbReference>
<keyword evidence="2" id="KW-1003">Cell membrane</keyword>
<feature type="transmembrane region" description="Helical" evidence="12">
    <location>
        <begin position="252"/>
        <end position="269"/>
    </location>
</feature>
<dbReference type="CDD" id="cd15055">
    <property type="entry name" value="7tmA_TAARs"/>
    <property type="match status" value="1"/>
</dbReference>
<evidence type="ECO:0000256" key="10">
    <source>
        <dbReference type="ARBA" id="ARBA00023224"/>
    </source>
</evidence>
<name>A0A3B4EBX1_PYGNA</name>
<dbReference type="PRINTS" id="PR00237">
    <property type="entry name" value="GPCRRHODOPSN"/>
</dbReference>
<evidence type="ECO:0000256" key="2">
    <source>
        <dbReference type="ARBA" id="ARBA00022475"/>
    </source>
</evidence>
<keyword evidence="6 12" id="KW-0472">Membrane</keyword>
<dbReference type="SUPFAM" id="SSF81321">
    <property type="entry name" value="Family A G protein-coupled receptor-like"/>
    <property type="match status" value="1"/>
</dbReference>
<reference evidence="14" key="3">
    <citation type="submission" date="2025-09" db="UniProtKB">
        <authorList>
            <consortium name="Ensembl"/>
        </authorList>
    </citation>
    <scope>IDENTIFICATION</scope>
</reference>
<comment type="similarity">
    <text evidence="11">Belongs to the G-protein coupled receptor 1 family.</text>
</comment>
<dbReference type="AlphaFoldDB" id="A0A3B4EBX1"/>
<keyword evidence="5 11" id="KW-0297">G-protein coupled receptor</keyword>
<feature type="transmembrane region" description="Helical" evidence="12">
    <location>
        <begin position="289"/>
        <end position="311"/>
    </location>
</feature>
<keyword evidence="8 11" id="KW-0675">Receptor</keyword>
<dbReference type="SMART" id="SM01381">
    <property type="entry name" value="7TM_GPCR_Srsx"/>
    <property type="match status" value="1"/>
</dbReference>
<organism evidence="14 15">
    <name type="scientific">Pygocentrus nattereri</name>
    <name type="common">Red-bellied piranha</name>
    <dbReference type="NCBI Taxonomy" id="42514"/>
    <lineage>
        <taxon>Eukaryota</taxon>
        <taxon>Metazoa</taxon>
        <taxon>Chordata</taxon>
        <taxon>Craniata</taxon>
        <taxon>Vertebrata</taxon>
        <taxon>Euteleostomi</taxon>
        <taxon>Actinopterygii</taxon>
        <taxon>Neopterygii</taxon>
        <taxon>Teleostei</taxon>
        <taxon>Ostariophysi</taxon>
        <taxon>Characiformes</taxon>
        <taxon>Characoidei</taxon>
        <taxon>Pygocentrus</taxon>
    </lineage>
</organism>
<evidence type="ECO:0000256" key="5">
    <source>
        <dbReference type="ARBA" id="ARBA00023040"/>
    </source>
</evidence>
<dbReference type="InterPro" id="IPR000276">
    <property type="entry name" value="GPCR_Rhodpsn"/>
</dbReference>
<dbReference type="InterPro" id="IPR050569">
    <property type="entry name" value="TAAR"/>
</dbReference>
<feature type="transmembrane region" description="Helical" evidence="12">
    <location>
        <begin position="99"/>
        <end position="127"/>
    </location>
</feature>
<keyword evidence="9" id="KW-0325">Glycoprotein</keyword>
<feature type="transmembrane region" description="Helical" evidence="12">
    <location>
        <begin position="69"/>
        <end position="93"/>
    </location>
</feature>
<dbReference type="Ensembl" id="ENSPNAT00000037873.2">
    <property type="protein sequence ID" value="ENSPNAP00000033335.2"/>
    <property type="gene ID" value="ENSPNAG00000021893.2"/>
</dbReference>
<feature type="transmembrane region" description="Helical" evidence="12">
    <location>
        <begin position="147"/>
        <end position="168"/>
    </location>
</feature>
<keyword evidence="10 11" id="KW-0807">Transducer</keyword>
<dbReference type="Gene3D" id="1.20.1070.10">
    <property type="entry name" value="Rhodopsin 7-helix transmembrane proteins"/>
    <property type="match status" value="1"/>
</dbReference>
<keyword evidence="4 12" id="KW-1133">Transmembrane helix</keyword>
<dbReference type="PROSITE" id="PS50262">
    <property type="entry name" value="G_PROTEIN_RECEP_F1_2"/>
    <property type="match status" value="1"/>
</dbReference>
<dbReference type="OrthoDB" id="10042731at2759"/>
<evidence type="ECO:0000256" key="12">
    <source>
        <dbReference type="SAM" id="Phobius"/>
    </source>
</evidence>
<evidence type="ECO:0000256" key="1">
    <source>
        <dbReference type="ARBA" id="ARBA00004651"/>
    </source>
</evidence>
<evidence type="ECO:0000256" key="3">
    <source>
        <dbReference type="ARBA" id="ARBA00022692"/>
    </source>
</evidence>